<proteinExistence type="predicted"/>
<reference evidence="3" key="1">
    <citation type="submission" date="2020-05" db="EMBL/GenBank/DDBJ databases">
        <authorList>
            <person name="Chiriac C."/>
            <person name="Salcher M."/>
            <person name="Ghai R."/>
            <person name="Kavagutti S V."/>
        </authorList>
    </citation>
    <scope>NUCLEOTIDE SEQUENCE</scope>
</reference>
<evidence type="ECO:0000313" key="3">
    <source>
        <dbReference type="EMBL" id="CAB4336590.1"/>
    </source>
</evidence>
<dbReference type="Pfam" id="PF00534">
    <property type="entry name" value="Glycos_transf_1"/>
    <property type="match status" value="1"/>
</dbReference>
<dbReference type="Pfam" id="PF13439">
    <property type="entry name" value="Glyco_transf_4"/>
    <property type="match status" value="1"/>
</dbReference>
<dbReference type="CDD" id="cd03801">
    <property type="entry name" value="GT4_PimA-like"/>
    <property type="match status" value="1"/>
</dbReference>
<dbReference type="InterPro" id="IPR028098">
    <property type="entry name" value="Glyco_trans_4-like_N"/>
</dbReference>
<dbReference type="PANTHER" id="PTHR45947:SF3">
    <property type="entry name" value="SULFOQUINOVOSYL TRANSFERASE SQD2"/>
    <property type="match status" value="1"/>
</dbReference>
<organism evidence="3">
    <name type="scientific">freshwater metagenome</name>
    <dbReference type="NCBI Taxonomy" id="449393"/>
    <lineage>
        <taxon>unclassified sequences</taxon>
        <taxon>metagenomes</taxon>
        <taxon>ecological metagenomes</taxon>
    </lineage>
</organism>
<feature type="domain" description="Glycosyl transferase family 1" evidence="1">
    <location>
        <begin position="204"/>
        <end position="368"/>
    </location>
</feature>
<accession>A0A6J5Z811</accession>
<dbReference type="PANTHER" id="PTHR45947">
    <property type="entry name" value="SULFOQUINOVOSYL TRANSFERASE SQD2"/>
    <property type="match status" value="1"/>
</dbReference>
<name>A0A6J5Z811_9ZZZZ</name>
<evidence type="ECO:0000259" key="1">
    <source>
        <dbReference type="Pfam" id="PF00534"/>
    </source>
</evidence>
<evidence type="ECO:0000259" key="2">
    <source>
        <dbReference type="Pfam" id="PF13439"/>
    </source>
</evidence>
<dbReference type="GO" id="GO:0016758">
    <property type="term" value="F:hexosyltransferase activity"/>
    <property type="evidence" value="ECO:0007669"/>
    <property type="project" value="TreeGrafter"/>
</dbReference>
<dbReference type="InterPro" id="IPR001296">
    <property type="entry name" value="Glyco_trans_1"/>
</dbReference>
<dbReference type="SUPFAM" id="SSF53756">
    <property type="entry name" value="UDP-Glycosyltransferase/glycogen phosphorylase"/>
    <property type="match status" value="1"/>
</dbReference>
<protein>
    <submittedName>
        <fullName evidence="3">Unannotated protein</fullName>
    </submittedName>
</protein>
<dbReference type="AlphaFoldDB" id="A0A6J5Z811"/>
<dbReference type="InterPro" id="IPR050194">
    <property type="entry name" value="Glycosyltransferase_grp1"/>
</dbReference>
<gene>
    <name evidence="3" type="ORF">UFOPK3547_00224</name>
</gene>
<dbReference type="Gene3D" id="3.40.50.2000">
    <property type="entry name" value="Glycogen Phosphorylase B"/>
    <property type="match status" value="2"/>
</dbReference>
<feature type="domain" description="Glycosyltransferase subfamily 4-like N-terminal" evidence="2">
    <location>
        <begin position="17"/>
        <end position="191"/>
    </location>
</feature>
<dbReference type="EMBL" id="CAESAN010000010">
    <property type="protein sequence ID" value="CAB4336590.1"/>
    <property type="molecule type" value="Genomic_DNA"/>
</dbReference>
<sequence>MTRVLILSWEYPPVVEGGLARHVRKLAEQLVAQGVDVHVLTRGDGELAREEEVAGVLVHRVPEPGRPGDLGEFVTWIEHMNADMLAAGVELGDRYDFDLVHGHDWLVFVAGDHLANRFRCPLVVTIHATEYGRHQGWVDKHPQSWIHGVERSMAARSDRLITCSYYMRGHVADIFELDENSVDVIPNGIDPLDLQPVDDLEALRAKFAQPDEQLVILVGRLVYEKGFQLALEALPPIIERVGKVRFLVAGSGTHEAELKQQADELGLSEYGTFLGWIGDDVLHSLYRIADLCVIPSLYEPFGLVALEAMASGCPCIVADTGGLREVVPGGDRVGLRFNGGDADHLGVMIERMLTDDALRERLIAEASEHVLGFDWVDVARQTREVYDEAVSASRTGV</sequence>